<feature type="transmembrane region" description="Helical" evidence="1">
    <location>
        <begin position="175"/>
        <end position="206"/>
    </location>
</feature>
<organism evidence="3 4">
    <name type="scientific">Candidatus Roizmanbacteria bacterium CG22_combo_CG10-13_8_21_14_all_38_20</name>
    <dbReference type="NCBI Taxonomy" id="1974862"/>
    <lineage>
        <taxon>Bacteria</taxon>
        <taxon>Candidatus Roizmaniibacteriota</taxon>
    </lineage>
</organism>
<reference evidence="3 4" key="1">
    <citation type="submission" date="2017-09" db="EMBL/GenBank/DDBJ databases">
        <title>Depth-based differentiation of microbial function through sediment-hosted aquifers and enrichment of novel symbionts in the deep terrestrial subsurface.</title>
        <authorList>
            <person name="Probst A.J."/>
            <person name="Ladd B."/>
            <person name="Jarett J.K."/>
            <person name="Geller-Mcgrath D.E."/>
            <person name="Sieber C.M."/>
            <person name="Emerson J.B."/>
            <person name="Anantharaman K."/>
            <person name="Thomas B.C."/>
            <person name="Malmstrom R."/>
            <person name="Stieglmeier M."/>
            <person name="Klingl A."/>
            <person name="Woyke T."/>
            <person name="Ryan C.M."/>
            <person name="Banfield J.F."/>
        </authorList>
    </citation>
    <scope>NUCLEOTIDE SEQUENCE [LARGE SCALE GENOMIC DNA]</scope>
    <source>
        <strain evidence="3">CG22_combo_CG10-13_8_21_14_all_38_20</strain>
    </source>
</reference>
<sequence>MKYKIITAILMLLMLAGLIREISQINFRSEYKTDVYKKVYEQSQYRNGQGLIGDHIVYLYAAGSLMEGGNPLKINPEVPPLGEYMIGLSILLFNNPNYTVVAASILILFALFLLGNKLYKKPALALIPVSLFGLERLFLDQLKLPLLDIIQLPFILLAFYFFFCSVTTNQKRYYLATGLVLGFVIGIKVMITGVLMVIAWMVYLFIARNWRSIRDLVFLTLPTAFAVLVVSYLRIFIYGVSFWYFLLVQKWVLLYQQGKIQYPFSAWKLLLFNQWQAWWGDYSILHTVDWRITWPIITLMSFFFILYKLVKKETWSEMEGIITAWVVVFSGFISLGTISTRHLLPFLPFLYLLSFKFIYRFIDKHK</sequence>
<feature type="transmembrane region" description="Helical" evidence="1">
    <location>
        <begin position="346"/>
        <end position="362"/>
    </location>
</feature>
<name>A0A2H0BVQ2_9BACT</name>
<dbReference type="EMBL" id="PCTA01000017">
    <property type="protein sequence ID" value="PIP61755.1"/>
    <property type="molecule type" value="Genomic_DNA"/>
</dbReference>
<accession>A0A2H0BVQ2</accession>
<dbReference type="AlphaFoldDB" id="A0A2H0BVQ2"/>
<dbReference type="Pfam" id="PF13231">
    <property type="entry name" value="PMT_2"/>
    <property type="match status" value="1"/>
</dbReference>
<evidence type="ECO:0000313" key="4">
    <source>
        <dbReference type="Proteomes" id="UP000231246"/>
    </source>
</evidence>
<dbReference type="InterPro" id="IPR038731">
    <property type="entry name" value="RgtA/B/C-like"/>
</dbReference>
<protein>
    <recommendedName>
        <fullName evidence="2">Glycosyltransferase RgtA/B/C/D-like domain-containing protein</fullName>
    </recommendedName>
</protein>
<comment type="caution">
    <text evidence="3">The sequence shown here is derived from an EMBL/GenBank/DDBJ whole genome shotgun (WGS) entry which is preliminary data.</text>
</comment>
<feature type="transmembrane region" description="Helical" evidence="1">
    <location>
        <begin position="144"/>
        <end position="163"/>
    </location>
</feature>
<gene>
    <name evidence="3" type="ORF">COW99_02650</name>
</gene>
<evidence type="ECO:0000313" key="3">
    <source>
        <dbReference type="EMBL" id="PIP61755.1"/>
    </source>
</evidence>
<evidence type="ECO:0000259" key="2">
    <source>
        <dbReference type="Pfam" id="PF13231"/>
    </source>
</evidence>
<feature type="transmembrane region" description="Helical" evidence="1">
    <location>
        <begin position="218"/>
        <end position="246"/>
    </location>
</feature>
<dbReference type="Proteomes" id="UP000231246">
    <property type="component" value="Unassembled WGS sequence"/>
</dbReference>
<feature type="transmembrane region" description="Helical" evidence="1">
    <location>
        <begin position="98"/>
        <end position="115"/>
    </location>
</feature>
<evidence type="ECO:0000256" key="1">
    <source>
        <dbReference type="SAM" id="Phobius"/>
    </source>
</evidence>
<feature type="transmembrane region" description="Helical" evidence="1">
    <location>
        <begin position="322"/>
        <end position="340"/>
    </location>
</feature>
<keyword evidence="1" id="KW-0472">Membrane</keyword>
<keyword evidence="1" id="KW-0812">Transmembrane</keyword>
<feature type="domain" description="Glycosyltransferase RgtA/B/C/D-like" evidence="2">
    <location>
        <begin position="78"/>
        <end position="230"/>
    </location>
</feature>
<feature type="transmembrane region" description="Helical" evidence="1">
    <location>
        <begin position="292"/>
        <end position="310"/>
    </location>
</feature>
<proteinExistence type="predicted"/>
<keyword evidence="1" id="KW-1133">Transmembrane helix</keyword>